<feature type="region of interest" description="Disordered" evidence="1">
    <location>
        <begin position="1"/>
        <end position="25"/>
    </location>
</feature>
<dbReference type="Pfam" id="PF12728">
    <property type="entry name" value="HTH_17"/>
    <property type="match status" value="1"/>
</dbReference>
<dbReference type="EMBL" id="ACQT01000003">
    <property type="protein sequence ID" value="EER62192.1"/>
    <property type="molecule type" value="Genomic_DNA"/>
</dbReference>
<dbReference type="RefSeq" id="WP_005792960.1">
    <property type="nucleotide sequence ID" value="NZ_ACQT01000003.1"/>
</dbReference>
<reference evidence="3 4" key="1">
    <citation type="submission" date="2009-05" db="EMBL/GenBank/DDBJ databases">
        <title>The draft genome of Acidovorax delafieldii 2AN.</title>
        <authorList>
            <consortium name="US DOE Joint Genome Institute (JGI-PGF)"/>
            <person name="Lucas S."/>
            <person name="Copeland A."/>
            <person name="Lapidus A."/>
            <person name="Glavina del Rio T."/>
            <person name="Tice H."/>
            <person name="Bruce D."/>
            <person name="Goodwin L."/>
            <person name="Pitluck S."/>
            <person name="Larimer F."/>
            <person name="Land M.L."/>
            <person name="Hauser L."/>
            <person name="Shelobolina E.S."/>
            <person name="Picardal F."/>
            <person name="Roden E."/>
            <person name="Emerson D."/>
        </authorList>
    </citation>
    <scope>NUCLEOTIDE SEQUENCE [LARGE SCALE GENOMIC DNA]</scope>
    <source>
        <strain evidence="3 4">2AN</strain>
    </source>
</reference>
<gene>
    <name evidence="3" type="ORF">AcdelDRAFT_0314</name>
</gene>
<proteinExistence type="predicted"/>
<evidence type="ECO:0000313" key="4">
    <source>
        <dbReference type="Proteomes" id="UP000003856"/>
    </source>
</evidence>
<dbReference type="NCBIfam" id="TIGR01764">
    <property type="entry name" value="excise"/>
    <property type="match status" value="1"/>
</dbReference>
<dbReference type="InterPro" id="IPR009061">
    <property type="entry name" value="DNA-bd_dom_put_sf"/>
</dbReference>
<comment type="caution">
    <text evidence="3">The sequence shown here is derived from an EMBL/GenBank/DDBJ whole genome shotgun (WGS) entry which is preliminary data.</text>
</comment>
<dbReference type="GO" id="GO:0003677">
    <property type="term" value="F:DNA binding"/>
    <property type="evidence" value="ECO:0007669"/>
    <property type="project" value="InterPro"/>
</dbReference>
<protein>
    <submittedName>
        <fullName evidence="3">DNA binding domain protein, excisionase family</fullName>
    </submittedName>
</protein>
<dbReference type="PATRIC" id="fig|573060.9.peg.4987"/>
<dbReference type="InterPro" id="IPR010093">
    <property type="entry name" value="SinI_DNA-bd"/>
</dbReference>
<dbReference type="OrthoDB" id="8687256at2"/>
<feature type="domain" description="Helix-turn-helix" evidence="2">
    <location>
        <begin position="95"/>
        <end position="144"/>
    </location>
</feature>
<sequence>MTAKQTIPRGRQATAGARPLLQPGASRAKAAAETALPMVRLSFSVEPLVSIVQRHVKVSEKARQAIAHDLAEALEHAAVDMDVRQLPAEDDDPILTTEQAAQWAGVSRPFMAKLIDTGAVALHQKVGNQRRVRRSAVLRWQQAERSRQTQSLKRLAGDLDEEIFSS</sequence>
<organism evidence="3 4">
    <name type="scientific">Acidovorax delafieldii 2AN</name>
    <dbReference type="NCBI Taxonomy" id="573060"/>
    <lineage>
        <taxon>Bacteria</taxon>
        <taxon>Pseudomonadati</taxon>
        <taxon>Pseudomonadota</taxon>
        <taxon>Betaproteobacteria</taxon>
        <taxon>Burkholderiales</taxon>
        <taxon>Comamonadaceae</taxon>
        <taxon>Acidovorax</taxon>
    </lineage>
</organism>
<dbReference type="SUPFAM" id="SSF46955">
    <property type="entry name" value="Putative DNA-binding domain"/>
    <property type="match status" value="1"/>
</dbReference>
<name>C5T084_ACIDE</name>
<dbReference type="InterPro" id="IPR041657">
    <property type="entry name" value="HTH_17"/>
</dbReference>
<evidence type="ECO:0000256" key="1">
    <source>
        <dbReference type="SAM" id="MobiDB-lite"/>
    </source>
</evidence>
<evidence type="ECO:0000313" key="3">
    <source>
        <dbReference type="EMBL" id="EER62192.1"/>
    </source>
</evidence>
<dbReference type="Proteomes" id="UP000003856">
    <property type="component" value="Unassembled WGS sequence"/>
</dbReference>
<dbReference type="AlphaFoldDB" id="C5T084"/>
<evidence type="ECO:0000259" key="2">
    <source>
        <dbReference type="Pfam" id="PF12728"/>
    </source>
</evidence>
<accession>C5T084</accession>
<keyword evidence="4" id="KW-1185">Reference proteome</keyword>